<dbReference type="PROSITE" id="PS50088">
    <property type="entry name" value="ANK_REPEAT"/>
    <property type="match status" value="6"/>
</dbReference>
<dbReference type="PANTHER" id="PTHR24171:SF9">
    <property type="entry name" value="ANKYRIN REPEAT DOMAIN-CONTAINING PROTEIN 39"/>
    <property type="match status" value="1"/>
</dbReference>
<dbReference type="PRINTS" id="PR01415">
    <property type="entry name" value="ANKYRIN"/>
</dbReference>
<evidence type="ECO:0000256" key="2">
    <source>
        <dbReference type="ARBA" id="ARBA00023043"/>
    </source>
</evidence>
<feature type="repeat" description="ANK" evidence="3">
    <location>
        <begin position="203"/>
        <end position="235"/>
    </location>
</feature>
<keyword evidence="1" id="KW-0677">Repeat</keyword>
<dbReference type="InterPro" id="IPR002110">
    <property type="entry name" value="Ankyrin_rpt"/>
</dbReference>
<evidence type="ECO:0000256" key="3">
    <source>
        <dbReference type="PROSITE-ProRule" id="PRU00023"/>
    </source>
</evidence>
<dbReference type="Gene3D" id="1.25.40.20">
    <property type="entry name" value="Ankyrin repeat-containing domain"/>
    <property type="match status" value="3"/>
</dbReference>
<evidence type="ECO:0000256" key="4">
    <source>
        <dbReference type="SAM" id="Coils"/>
    </source>
</evidence>
<dbReference type="PANTHER" id="PTHR24171">
    <property type="entry name" value="ANKYRIN REPEAT DOMAIN-CONTAINING PROTEIN 39-RELATED"/>
    <property type="match status" value="1"/>
</dbReference>
<dbReference type="EMBL" id="CP158587">
    <property type="protein sequence ID" value="XCA34440.1"/>
    <property type="molecule type" value="Genomic_DNA"/>
</dbReference>
<dbReference type="SUPFAM" id="SSF48403">
    <property type="entry name" value="Ankyrin repeat"/>
    <property type="match status" value="1"/>
</dbReference>
<evidence type="ECO:0000256" key="1">
    <source>
        <dbReference type="ARBA" id="ARBA00022737"/>
    </source>
</evidence>
<keyword evidence="2 3" id="KW-0040">ANK repeat</keyword>
<dbReference type="Pfam" id="PF12796">
    <property type="entry name" value="Ank_2"/>
    <property type="match status" value="2"/>
</dbReference>
<reference evidence="5" key="1">
    <citation type="submission" date="2024-06" db="EMBL/GenBank/DDBJ databases">
        <title>Genome assembly of the Oeneis chryxus ivallda.</title>
        <authorList>
            <person name="MacDonald Z."/>
            <person name="Shaffer H.B."/>
            <person name="Gillespie T."/>
            <person name="Marimuthu M.P.A."/>
            <person name="Nguyen O."/>
            <person name="Fairbairn C.W."/>
            <person name="Seligmann W.E."/>
            <person name="Escalona M."/>
            <person name="Miller C."/>
            <person name="Toffelmier E."/>
        </authorList>
    </citation>
    <scope>NUCLEOTIDE SEQUENCE</scope>
    <source>
        <strain evidence="5">CCGP_102_HBS-TG_Oc004</strain>
    </source>
</reference>
<sequence length="754" mass="85214">MLPNQQELLFNVVGEGDLSKVKDLIENRGANVSEKNKDGWTPLHIAAEKGHIGIVKYLIVNGAEVNAKNENETIPLHIAAEKGHTGIVEFLIENEANVSEKNKDGWTPLHIAAEKGHIGIVEHLIVNGAEVNAKNENETIPLHIAAEKGHTGIVEFLIENEAHVSEKNKDGWTPLHIAAEKGHIGIVRLLVESKANIDKKNKDGRTPLHIAAEKGHIDVLEFLAENGANVNLQDRNKYAALGYFNHYPKMRRFLFMHGAIPQKELLAIAQDIQSVHDERAVARAKFITKNLVELIKADKNELKQAAENYLQLIKEVAERYKSDSLRLKLLALIKGEKKDVMKEVLDNDQPVPDDDEFIRIISKEAEKALEEKYLRKNVNGEYDLGLSSEEFQYDDTKHDAKVTIPETIGYIKLLIDKIAIPTEEKKELLATFAEQNPKSVEEKLSKIREELKSNNISRGQITNKKEFYQLLENIDDSKIGNLFEEVTGLNMEEIWKEQKYITLMKQIYVAATTYAREGYGSACGSGVWAQITSSVQEIDLSLNDKYAKYREDQKGQEKLSNAITEGNIEELVSKIANELIEYVTVSFKVKKIADELSKHIKDGLNLEKIADDLSKRSKDNLEVKKIADDLSEYIEINKGLLDLTIANINIDKPEEVTSGQVEILKKVNQGFIEHIEEVLPKYSRVLPTREEYKIIIDKFPEILSMQKFSELFDIFLKLTLINDALLTKIEKPSQVLSVQGVVYPLSSDLTQKNR</sequence>
<gene>
    <name evidence="5" type="ORF">ABS861_03395</name>
</gene>
<feature type="repeat" description="ANK" evidence="3">
    <location>
        <begin position="137"/>
        <end position="169"/>
    </location>
</feature>
<protein>
    <submittedName>
        <fullName evidence="5">Ankyrin repeat domain-containing protein</fullName>
    </submittedName>
</protein>
<dbReference type="AlphaFoldDB" id="A0AAU7YMP8"/>
<feature type="repeat" description="ANK" evidence="3">
    <location>
        <begin position="71"/>
        <end position="103"/>
    </location>
</feature>
<dbReference type="InterPro" id="IPR036770">
    <property type="entry name" value="Ankyrin_rpt-contain_sf"/>
</dbReference>
<keyword evidence="4" id="KW-0175">Coiled coil</keyword>
<feature type="repeat" description="ANK" evidence="3">
    <location>
        <begin position="170"/>
        <end position="202"/>
    </location>
</feature>
<proteinExistence type="predicted"/>
<organism evidence="5">
    <name type="scientific">Wolbachia endosymbiont of Oeneis ivallda</name>
    <dbReference type="NCBI Taxonomy" id="3171168"/>
    <lineage>
        <taxon>Bacteria</taxon>
        <taxon>Pseudomonadati</taxon>
        <taxon>Pseudomonadota</taxon>
        <taxon>Alphaproteobacteria</taxon>
        <taxon>Rickettsiales</taxon>
        <taxon>Anaplasmataceae</taxon>
        <taxon>Wolbachieae</taxon>
        <taxon>Wolbachia</taxon>
    </lineage>
</organism>
<accession>A0AAU7YMP8</accession>
<feature type="coiled-coil region" evidence="4">
    <location>
        <begin position="288"/>
        <end position="319"/>
    </location>
</feature>
<name>A0AAU7YMP8_9RICK</name>
<dbReference type="SMART" id="SM00248">
    <property type="entry name" value="ANK"/>
    <property type="match status" value="6"/>
</dbReference>
<feature type="repeat" description="ANK" evidence="3">
    <location>
        <begin position="38"/>
        <end position="70"/>
    </location>
</feature>
<evidence type="ECO:0000313" key="5">
    <source>
        <dbReference type="EMBL" id="XCA34440.1"/>
    </source>
</evidence>
<feature type="repeat" description="ANK" evidence="3">
    <location>
        <begin position="104"/>
        <end position="136"/>
    </location>
</feature>
<dbReference type="PROSITE" id="PS50297">
    <property type="entry name" value="ANK_REP_REGION"/>
    <property type="match status" value="6"/>
</dbReference>